<sequence length="131" mass="12978">MTPRTLPVLALLLTAAAACAAPAPAAPAPAPAVTTQEAPAVTAAPAEAEPAATAWVMPDLVGANLQDAQNAIQSLTGFGIAITTSTDATGAGRNQVLDANWTVCAQNIAPGETITPDSGIDFAAVKLEESC</sequence>
<evidence type="ECO:0000256" key="1">
    <source>
        <dbReference type="SAM" id="SignalP"/>
    </source>
</evidence>
<evidence type="ECO:0000259" key="2">
    <source>
        <dbReference type="Pfam" id="PF03793"/>
    </source>
</evidence>
<gene>
    <name evidence="3" type="ORF">I4I81_13160</name>
</gene>
<protein>
    <submittedName>
        <fullName evidence="3">PASTA domain-containing protein</fullName>
    </submittedName>
</protein>
<dbReference type="PROSITE" id="PS51257">
    <property type="entry name" value="PROKAR_LIPOPROTEIN"/>
    <property type="match status" value="1"/>
</dbReference>
<dbReference type="InterPro" id="IPR005543">
    <property type="entry name" value="PASTA_dom"/>
</dbReference>
<dbReference type="CDD" id="cd06577">
    <property type="entry name" value="PASTA_pknB"/>
    <property type="match status" value="1"/>
</dbReference>
<dbReference type="Proteomes" id="UP000694287">
    <property type="component" value="Unassembled WGS sequence"/>
</dbReference>
<feature type="chain" id="PRO_5046426151" evidence="1">
    <location>
        <begin position="21"/>
        <end position="131"/>
    </location>
</feature>
<proteinExistence type="predicted"/>
<keyword evidence="1" id="KW-0732">Signal</keyword>
<dbReference type="RefSeq" id="WP_218616063.1">
    <property type="nucleotide sequence ID" value="NZ_JADQDK010000001.1"/>
</dbReference>
<evidence type="ECO:0000313" key="4">
    <source>
        <dbReference type="Proteomes" id="UP000694287"/>
    </source>
</evidence>
<keyword evidence="4" id="KW-1185">Reference proteome</keyword>
<reference evidence="3 4" key="1">
    <citation type="submission" date="2020-11" db="EMBL/GenBank/DDBJ databases">
        <title>Pseudonocardia abyssalis sp. nov. and Pseudonocardia oceani sp. nov., description and phylogenomic analysis of two novel actinomycetes isolated from the deep Southern Ocean.</title>
        <authorList>
            <person name="Parra J."/>
        </authorList>
    </citation>
    <scope>NUCLEOTIDE SEQUENCE [LARGE SCALE GENOMIC DNA]</scope>
    <source>
        <strain evidence="3 4">KRD-168</strain>
    </source>
</reference>
<organism evidence="3 4">
    <name type="scientific">Pseudonocardia abyssalis</name>
    <dbReference type="NCBI Taxonomy" id="2792008"/>
    <lineage>
        <taxon>Bacteria</taxon>
        <taxon>Bacillati</taxon>
        <taxon>Actinomycetota</taxon>
        <taxon>Actinomycetes</taxon>
        <taxon>Pseudonocardiales</taxon>
        <taxon>Pseudonocardiaceae</taxon>
        <taxon>Pseudonocardia</taxon>
    </lineage>
</organism>
<evidence type="ECO:0000313" key="3">
    <source>
        <dbReference type="EMBL" id="MBW0135195.1"/>
    </source>
</evidence>
<comment type="caution">
    <text evidence="3">The sequence shown here is derived from an EMBL/GenBank/DDBJ whole genome shotgun (WGS) entry which is preliminary data.</text>
</comment>
<dbReference type="Pfam" id="PF03793">
    <property type="entry name" value="PASTA"/>
    <property type="match status" value="1"/>
</dbReference>
<dbReference type="EMBL" id="JADQDK010000001">
    <property type="protein sequence ID" value="MBW0135195.1"/>
    <property type="molecule type" value="Genomic_DNA"/>
</dbReference>
<name>A0ABS6USK0_9PSEU</name>
<feature type="domain" description="PASTA" evidence="2">
    <location>
        <begin position="57"/>
        <end position="120"/>
    </location>
</feature>
<feature type="signal peptide" evidence="1">
    <location>
        <begin position="1"/>
        <end position="20"/>
    </location>
</feature>
<accession>A0ABS6USK0</accession>